<evidence type="ECO:0000313" key="2">
    <source>
        <dbReference type="EMBL" id="KAF0971650.1"/>
    </source>
</evidence>
<keyword evidence="1" id="KW-1133">Transmembrane helix</keyword>
<dbReference type="AlphaFoldDB" id="A0A6A5BC17"/>
<dbReference type="OrthoDB" id="10294941at2759"/>
<accession>A0A6A5BC17</accession>
<organism evidence="2 3">
    <name type="scientific">Naegleria fowleri</name>
    <name type="common">Brain eating amoeba</name>
    <dbReference type="NCBI Taxonomy" id="5763"/>
    <lineage>
        <taxon>Eukaryota</taxon>
        <taxon>Discoba</taxon>
        <taxon>Heterolobosea</taxon>
        <taxon>Tetramitia</taxon>
        <taxon>Eutetramitia</taxon>
        <taxon>Vahlkampfiidae</taxon>
        <taxon>Naegleria</taxon>
    </lineage>
</organism>
<feature type="transmembrane region" description="Helical" evidence="1">
    <location>
        <begin position="87"/>
        <end position="113"/>
    </location>
</feature>
<dbReference type="VEuPathDB" id="AmoebaDB:FDP41_009873"/>
<gene>
    <name evidence="2" type="ORF">FDP41_009873</name>
</gene>
<comment type="caution">
    <text evidence="2">The sequence shown here is derived from an EMBL/GenBank/DDBJ whole genome shotgun (WGS) entry which is preliminary data.</text>
</comment>
<evidence type="ECO:0000313" key="3">
    <source>
        <dbReference type="Proteomes" id="UP000444721"/>
    </source>
</evidence>
<evidence type="ECO:0000256" key="1">
    <source>
        <dbReference type="SAM" id="Phobius"/>
    </source>
</evidence>
<keyword evidence="1" id="KW-0472">Membrane</keyword>
<dbReference type="OMA" id="ASGMYES"/>
<dbReference type="Proteomes" id="UP000444721">
    <property type="component" value="Unassembled WGS sequence"/>
</dbReference>
<name>A0A6A5BC17_NAEFO</name>
<dbReference type="VEuPathDB" id="AmoebaDB:NfTy_080790"/>
<proteinExistence type="predicted"/>
<dbReference type="RefSeq" id="XP_044556366.1">
    <property type="nucleotide sequence ID" value="XM_044713878.1"/>
</dbReference>
<dbReference type="VEuPathDB" id="AmoebaDB:NF0008570"/>
<sequence length="174" mass="19762">MNRSAALKTVLGSLKKSSNSAAVPKSNLLVLRFACAQHQQRFLQSLAKRNNPGFFDVASGMYESDKYKLDNKPFEFRNGEPFFLFNYLGAVIISIPATMATLLSFVFLIWYTLFDTQVTRSRSNPHPFLETKNGAQAQASLIPFLRGAIKFGILNADYKMLYWNELNRAKKHQL</sequence>
<protein>
    <submittedName>
        <fullName evidence="2">Uncharacterized protein</fullName>
    </submittedName>
</protein>
<reference evidence="2 3" key="1">
    <citation type="journal article" date="2019" name="Sci. Rep.">
        <title>Nanopore sequencing improves the draft genome of the human pathogenic amoeba Naegleria fowleri.</title>
        <authorList>
            <person name="Liechti N."/>
            <person name="Schurch N."/>
            <person name="Bruggmann R."/>
            <person name="Wittwer M."/>
        </authorList>
    </citation>
    <scope>NUCLEOTIDE SEQUENCE [LARGE SCALE GENOMIC DNA]</scope>
    <source>
        <strain evidence="2 3">ATCC 30894</strain>
    </source>
</reference>
<dbReference type="GeneID" id="68117088"/>
<dbReference type="EMBL" id="VFQX01000074">
    <property type="protein sequence ID" value="KAF0971650.1"/>
    <property type="molecule type" value="Genomic_DNA"/>
</dbReference>
<keyword evidence="1" id="KW-0812">Transmembrane</keyword>
<keyword evidence="3" id="KW-1185">Reference proteome</keyword>